<evidence type="ECO:0000259" key="17">
    <source>
        <dbReference type="Pfam" id="PF07715"/>
    </source>
</evidence>
<evidence type="ECO:0000313" key="20">
    <source>
        <dbReference type="Proteomes" id="UP000078558"/>
    </source>
</evidence>
<evidence type="ECO:0000256" key="1">
    <source>
        <dbReference type="ARBA" id="ARBA00004571"/>
    </source>
</evidence>
<evidence type="ECO:0000256" key="10">
    <source>
        <dbReference type="ARBA" id="ARBA00023237"/>
    </source>
</evidence>
<keyword evidence="20" id="KW-1185">Reference proteome</keyword>
<keyword evidence="6 15" id="KW-0732">Signal</keyword>
<dbReference type="InterPro" id="IPR036942">
    <property type="entry name" value="Beta-barrel_TonB_sf"/>
</dbReference>
<dbReference type="PROSITE" id="PS52016">
    <property type="entry name" value="TONB_DEPENDENT_REC_3"/>
    <property type="match status" value="1"/>
</dbReference>
<comment type="similarity">
    <text evidence="2 11 13">Belongs to the TonB-dependent receptor family.</text>
</comment>
<dbReference type="Proteomes" id="UP000078558">
    <property type="component" value="Chromosome I"/>
</dbReference>
<dbReference type="Pfam" id="PF00593">
    <property type="entry name" value="TonB_dep_Rec_b-barrel"/>
    <property type="match status" value="1"/>
</dbReference>
<dbReference type="EMBL" id="LT907988">
    <property type="protein sequence ID" value="SOE46981.1"/>
    <property type="molecule type" value="Genomic_DNA"/>
</dbReference>
<dbReference type="STRING" id="1851544.ODI_03519"/>
<evidence type="ECO:0000256" key="7">
    <source>
        <dbReference type="ARBA" id="ARBA00023077"/>
    </source>
</evidence>
<evidence type="ECO:0000256" key="14">
    <source>
        <dbReference type="SAM" id="MobiDB-lite"/>
    </source>
</evidence>
<proteinExistence type="inferred from homology"/>
<name>A0A1C3K267_9BURK</name>
<dbReference type="CDD" id="cd01347">
    <property type="entry name" value="ligand_gated_channel"/>
    <property type="match status" value="1"/>
</dbReference>
<evidence type="ECO:0000256" key="6">
    <source>
        <dbReference type="ARBA" id="ARBA00022729"/>
    </source>
</evidence>
<keyword evidence="10 11" id="KW-0998">Cell outer membrane</keyword>
<dbReference type="PANTHER" id="PTHR30069">
    <property type="entry name" value="TONB-DEPENDENT OUTER MEMBRANE RECEPTOR"/>
    <property type="match status" value="1"/>
</dbReference>
<dbReference type="Gene3D" id="2.40.170.20">
    <property type="entry name" value="TonB-dependent receptor, beta-barrel domain"/>
    <property type="match status" value="1"/>
</dbReference>
<feature type="domain" description="TonB-dependent receptor plug" evidence="17">
    <location>
        <begin position="48"/>
        <end position="155"/>
    </location>
</feature>
<dbReference type="PANTHER" id="PTHR30069:SF27">
    <property type="entry name" value="BLL4766 PROTEIN"/>
    <property type="match status" value="1"/>
</dbReference>
<keyword evidence="5 11" id="KW-0812">Transmembrane</keyword>
<evidence type="ECO:0000259" key="16">
    <source>
        <dbReference type="Pfam" id="PF00593"/>
    </source>
</evidence>
<evidence type="ECO:0000256" key="3">
    <source>
        <dbReference type="ARBA" id="ARBA00022448"/>
    </source>
</evidence>
<dbReference type="PROSITE" id="PS00430">
    <property type="entry name" value="TONB_DEPENDENT_REC_1"/>
    <property type="match status" value="1"/>
</dbReference>
<evidence type="ECO:0000256" key="2">
    <source>
        <dbReference type="ARBA" id="ARBA00009810"/>
    </source>
</evidence>
<comment type="subcellular location">
    <subcellularLocation>
        <location evidence="1 11">Cell outer membrane</location>
        <topology evidence="1 11">Multi-pass membrane protein</topology>
    </subcellularLocation>
</comment>
<keyword evidence="3 11" id="KW-0813">Transport</keyword>
<keyword evidence="4 11" id="KW-1134">Transmembrane beta strand</keyword>
<organism evidence="18 20">
    <name type="scientific">Orrella dioscoreae</name>
    <dbReference type="NCBI Taxonomy" id="1851544"/>
    <lineage>
        <taxon>Bacteria</taxon>
        <taxon>Pseudomonadati</taxon>
        <taxon>Pseudomonadota</taxon>
        <taxon>Betaproteobacteria</taxon>
        <taxon>Burkholderiales</taxon>
        <taxon>Alcaligenaceae</taxon>
        <taxon>Orrella</taxon>
    </lineage>
</organism>
<evidence type="ECO:0000256" key="11">
    <source>
        <dbReference type="PROSITE-ProRule" id="PRU01360"/>
    </source>
</evidence>
<evidence type="ECO:0000256" key="13">
    <source>
        <dbReference type="RuleBase" id="RU003357"/>
    </source>
</evidence>
<dbReference type="InterPro" id="IPR039426">
    <property type="entry name" value="TonB-dep_rcpt-like"/>
</dbReference>
<feature type="region of interest" description="Disordered" evidence="14">
    <location>
        <begin position="244"/>
        <end position="272"/>
    </location>
</feature>
<evidence type="ECO:0000256" key="9">
    <source>
        <dbReference type="ARBA" id="ARBA00023170"/>
    </source>
</evidence>
<keyword evidence="9 18" id="KW-0675">Receptor</keyword>
<evidence type="ECO:0000256" key="4">
    <source>
        <dbReference type="ARBA" id="ARBA00022452"/>
    </source>
</evidence>
<dbReference type="SUPFAM" id="SSF56935">
    <property type="entry name" value="Porins"/>
    <property type="match status" value="1"/>
</dbReference>
<dbReference type="GO" id="GO:0044718">
    <property type="term" value="P:siderophore transmembrane transport"/>
    <property type="evidence" value="ECO:0007669"/>
    <property type="project" value="TreeGrafter"/>
</dbReference>
<dbReference type="Pfam" id="PF07715">
    <property type="entry name" value="Plug"/>
    <property type="match status" value="1"/>
</dbReference>
<dbReference type="EMBL" id="FLRC01000021">
    <property type="protein sequence ID" value="SBT25591.1"/>
    <property type="molecule type" value="Genomic_DNA"/>
</dbReference>
<dbReference type="InterPro" id="IPR000531">
    <property type="entry name" value="Beta-barrel_TonB"/>
</dbReference>
<evidence type="ECO:0000313" key="19">
    <source>
        <dbReference type="EMBL" id="SOE46981.1"/>
    </source>
</evidence>
<feature type="short sequence motif" description="TonB box" evidence="12">
    <location>
        <begin position="34"/>
        <end position="40"/>
    </location>
</feature>
<dbReference type="GO" id="GO:0009279">
    <property type="term" value="C:cell outer membrane"/>
    <property type="evidence" value="ECO:0007669"/>
    <property type="project" value="UniProtKB-SubCell"/>
</dbReference>
<protein>
    <submittedName>
        <fullName evidence="18">Outer membrane vitamin B12 receptor BtuB</fullName>
    </submittedName>
</protein>
<reference evidence="18 20" key="1">
    <citation type="submission" date="2016-06" db="EMBL/GenBank/DDBJ databases">
        <authorList>
            <person name="Kjaerup R.B."/>
            <person name="Dalgaard T.S."/>
            <person name="Juul-Madsen H.R."/>
        </authorList>
    </citation>
    <scope>NUCLEOTIDE SEQUENCE [LARGE SCALE GENOMIC DNA]</scope>
    <source>
        <strain evidence="18">Orrdi1</strain>
    </source>
</reference>
<feature type="chain" id="PRO_5015062602" evidence="15">
    <location>
        <begin position="24"/>
        <end position="667"/>
    </location>
</feature>
<evidence type="ECO:0000256" key="12">
    <source>
        <dbReference type="PROSITE-ProRule" id="PRU10143"/>
    </source>
</evidence>
<dbReference type="InterPro" id="IPR037066">
    <property type="entry name" value="Plug_dom_sf"/>
</dbReference>
<feature type="signal peptide" evidence="15">
    <location>
        <begin position="1"/>
        <end position="23"/>
    </location>
</feature>
<keyword evidence="7 12" id="KW-0798">TonB box</keyword>
<dbReference type="Gene3D" id="2.170.130.10">
    <property type="entry name" value="TonB-dependent receptor, plug domain"/>
    <property type="match status" value="1"/>
</dbReference>
<evidence type="ECO:0000256" key="8">
    <source>
        <dbReference type="ARBA" id="ARBA00023136"/>
    </source>
</evidence>
<dbReference type="OrthoDB" id="183532at2"/>
<keyword evidence="8 11" id="KW-0472">Membrane</keyword>
<feature type="compositionally biased region" description="Basic and acidic residues" evidence="14">
    <location>
        <begin position="259"/>
        <end position="272"/>
    </location>
</feature>
<reference evidence="19 20" key="2">
    <citation type="submission" date="2017-08" db="EMBL/GenBank/DDBJ databases">
        <authorList>
            <person name="de Groot N.N."/>
        </authorList>
    </citation>
    <scope>NUCLEOTIDE SEQUENCE [LARGE SCALE GENOMIC DNA]</scope>
    <source>
        <strain evidence="19">Orrdi1</strain>
    </source>
</reference>
<evidence type="ECO:0000256" key="5">
    <source>
        <dbReference type="ARBA" id="ARBA00022692"/>
    </source>
</evidence>
<dbReference type="InterPro" id="IPR012910">
    <property type="entry name" value="Plug_dom"/>
</dbReference>
<dbReference type="RefSeq" id="WP_067753834.1">
    <property type="nucleotide sequence ID" value="NZ_LT907988.1"/>
</dbReference>
<dbReference type="GO" id="GO:0015344">
    <property type="term" value="F:siderophore uptake transmembrane transporter activity"/>
    <property type="evidence" value="ECO:0007669"/>
    <property type="project" value="TreeGrafter"/>
</dbReference>
<feature type="domain" description="TonB-dependent receptor-like beta-barrel" evidence="16">
    <location>
        <begin position="232"/>
        <end position="628"/>
    </location>
</feature>
<dbReference type="KEGG" id="odi:ODI_R0577"/>
<evidence type="ECO:0000256" key="15">
    <source>
        <dbReference type="SAM" id="SignalP"/>
    </source>
</evidence>
<sequence length="667" mass="72309">MKRTALRPYAGAALLVAPLLAHAQPAPAPAQLDSVTVTASRVAADTDRLPVAYDIITAQDIANSSARNVQELLSTQTGVHLLNSSGSSDRQTIDLRGFGMTGSSNTLVLIDGVRQNDNDLSAPSLGAVPLASIDRIEIIRGSGAVQYGGGATGGVINIITKTGFNAEHRVQLSHTVGSYDLHQTDASVALHNERVAFDAYGQVMRTDNYRDNNAERRDSGGASLAFRHDGGQIRGYVRTSSQKLELPGARGVPNAMGEDEYHNDRRGATTPDDYVRLHTDAFGLQAEQRIGTGTLYADLGQRDKRLYGLSFGSTVREQDLDESTASVRYRLPFNGGHSLVVGADWQRGTLDGEERSAFGDSAWRTSQTQRGIFGEVQIQATESTTVTVGGRRQASDDRITVRQGFAPESDQSHRLGAWQAGVRQQLGNDFSAYARIGRSFRIANADELMSLFGRDPLIPQTSVDKEIGVDWRSGATRARVSFFQSDLDNEIHFNALDGGGFGSNANLPPTRRRGIEIEGSHAFSDALSFNANATWLQARFREGTFAGVDLAGKTVPLVPTWMANASVTWRPISELALNLGAQYVGKTRLDNDQANQFHARLPSYVLVNGRASYQITKNVEASFAVNNLFDRKYATYGVRAGSVGEAGRYNLYPAAERNVMATLAVRY</sequence>
<evidence type="ECO:0000313" key="18">
    <source>
        <dbReference type="EMBL" id="SBT25591.1"/>
    </source>
</evidence>
<gene>
    <name evidence="18" type="ORF">ODI_03519</name>
    <name evidence="19" type="ORF">ODI_R0577</name>
</gene>
<accession>A0A1C3K267</accession>
<dbReference type="InterPro" id="IPR010916">
    <property type="entry name" value="TonB_box_CS"/>
</dbReference>
<dbReference type="AlphaFoldDB" id="A0A1C3K267"/>